<evidence type="ECO:0000313" key="3">
    <source>
        <dbReference type="Proteomes" id="UP000271137"/>
    </source>
</evidence>
<keyword evidence="1" id="KW-0472">Membrane</keyword>
<evidence type="ECO:0008006" key="4">
    <source>
        <dbReference type="Google" id="ProtNLM"/>
    </source>
</evidence>
<name>A0ABY0A9T3_9BURK</name>
<evidence type="ECO:0000256" key="1">
    <source>
        <dbReference type="SAM" id="Phobius"/>
    </source>
</evidence>
<keyword evidence="1" id="KW-0812">Transmembrane</keyword>
<feature type="transmembrane region" description="Helical" evidence="1">
    <location>
        <begin position="5"/>
        <end position="24"/>
    </location>
</feature>
<comment type="caution">
    <text evidence="2">The sequence shown here is derived from an EMBL/GenBank/DDBJ whole genome shotgun (WGS) entry which is preliminary data.</text>
</comment>
<evidence type="ECO:0000313" key="2">
    <source>
        <dbReference type="EMBL" id="RSZ40287.1"/>
    </source>
</evidence>
<keyword evidence="3" id="KW-1185">Reference proteome</keyword>
<reference evidence="2 3" key="1">
    <citation type="submission" date="2018-12" db="EMBL/GenBank/DDBJ databases">
        <title>The genome sequences of strain 502.</title>
        <authorList>
            <person name="Gao J."/>
            <person name="Sun J."/>
        </authorList>
    </citation>
    <scope>NUCLEOTIDE SEQUENCE [LARGE SCALE GENOMIC DNA]</scope>
    <source>
        <strain evidence="2 3">502</strain>
    </source>
</reference>
<gene>
    <name evidence="2" type="ORF">EJO66_09140</name>
</gene>
<dbReference type="EMBL" id="RXFQ01000004">
    <property type="protein sequence ID" value="RSZ40287.1"/>
    <property type="molecule type" value="Genomic_DNA"/>
</dbReference>
<sequence>MKKFYYFAAGGALLCATALVVVFFRHRPSTPSDWAAWAQAGTAAVAIVAAAIAVVWQQLQQKVHQAEAARLEQIRRLQIIGGALFNCRVIVEYLLHEFVQLAGVPVRKELADFDSQLKSLMRIAPLDFPDWPSFHAVETLAQTFRTHEETIARAAETLSERAWDTREKYLNVLLTAVEHAEEIVEGSLGSIGGHFMLVTNTFQSGRVVYSRGHPDLKRRAG</sequence>
<proteinExistence type="predicted"/>
<dbReference type="RefSeq" id="WP_125965098.1">
    <property type="nucleotide sequence ID" value="NZ_RXFQ01000004.1"/>
</dbReference>
<protein>
    <recommendedName>
        <fullName evidence="4">LemA family protein</fullName>
    </recommendedName>
</protein>
<feature type="transmembrane region" description="Helical" evidence="1">
    <location>
        <begin position="36"/>
        <end position="56"/>
    </location>
</feature>
<dbReference type="Proteomes" id="UP000271137">
    <property type="component" value="Unassembled WGS sequence"/>
</dbReference>
<organism evidence="2 3">
    <name type="scientific">Variovorax beijingensis</name>
    <dbReference type="NCBI Taxonomy" id="2496117"/>
    <lineage>
        <taxon>Bacteria</taxon>
        <taxon>Pseudomonadati</taxon>
        <taxon>Pseudomonadota</taxon>
        <taxon>Betaproteobacteria</taxon>
        <taxon>Burkholderiales</taxon>
        <taxon>Comamonadaceae</taxon>
        <taxon>Variovorax</taxon>
    </lineage>
</organism>
<accession>A0ABY0A9T3</accession>
<keyword evidence="1" id="KW-1133">Transmembrane helix</keyword>